<proteinExistence type="predicted"/>
<dbReference type="EMBL" id="JAUSYP010000001">
    <property type="protein sequence ID" value="MDQ0753986.1"/>
    <property type="molecule type" value="Genomic_DNA"/>
</dbReference>
<dbReference type="EC" id="6.5.1.1" evidence="1"/>
<accession>A0ABU0R2Z7</accession>
<dbReference type="Gene3D" id="2.40.50.140">
    <property type="entry name" value="Nucleic acid-binding proteins"/>
    <property type="match status" value="1"/>
</dbReference>
<evidence type="ECO:0000313" key="5">
    <source>
        <dbReference type="Proteomes" id="UP001232755"/>
    </source>
</evidence>
<evidence type="ECO:0000259" key="3">
    <source>
        <dbReference type="Pfam" id="PF04679"/>
    </source>
</evidence>
<dbReference type="InterPro" id="IPR012309">
    <property type="entry name" value="DNA_ligase_ATP-dep_C"/>
</dbReference>
<evidence type="ECO:0000313" key="4">
    <source>
        <dbReference type="EMBL" id="MDQ0753986.1"/>
    </source>
</evidence>
<feature type="compositionally biased region" description="Basic residues" evidence="2">
    <location>
        <begin position="101"/>
        <end position="110"/>
    </location>
</feature>
<protein>
    <recommendedName>
        <fullName evidence="1">DNA ligase (ATP)</fullName>
        <ecNumber evidence="1">6.5.1.1</ecNumber>
    </recommendedName>
</protein>
<reference evidence="4 5" key="1">
    <citation type="submission" date="2023-07" db="EMBL/GenBank/DDBJ databases">
        <title>Comparative genomics of wheat-associated soil bacteria to identify genetic determinants of phenazine resistance.</title>
        <authorList>
            <person name="Mouncey N."/>
        </authorList>
    </citation>
    <scope>NUCLEOTIDE SEQUENCE [LARGE SCALE GENOMIC DNA]</scope>
    <source>
        <strain evidence="4 5">B3I12</strain>
    </source>
</reference>
<dbReference type="InterPro" id="IPR044117">
    <property type="entry name" value="OBF_LigC-like"/>
</dbReference>
<sequence>MRETTEAIVGAVTGPLAAPSSLLLGRYDDGRLQYTGRTTTLAQAASSTVAGLLAPAWRGHSWTGWSFSAGWGSRETLDVTLVEPELVMEVGVDVARDASGRWRHPARLHRPRPDLSPADAPLWTSPPH</sequence>
<feature type="domain" description="DNA ligase ATP-dependent C-terminal" evidence="3">
    <location>
        <begin position="20"/>
        <end position="114"/>
    </location>
</feature>
<dbReference type="Proteomes" id="UP001232755">
    <property type="component" value="Unassembled WGS sequence"/>
</dbReference>
<feature type="region of interest" description="Disordered" evidence="2">
    <location>
        <begin position="101"/>
        <end position="128"/>
    </location>
</feature>
<keyword evidence="5" id="KW-1185">Reference proteome</keyword>
<name>A0ABU0R2Z7_9ACTN</name>
<gene>
    <name evidence="4" type="ORF">QF034_008217</name>
</gene>
<dbReference type="RefSeq" id="WP_307179744.1">
    <property type="nucleotide sequence ID" value="NZ_JAUSYP010000001.1"/>
</dbReference>
<dbReference type="CDD" id="cd07970">
    <property type="entry name" value="OBF_DNA_ligase_LigC"/>
    <property type="match status" value="1"/>
</dbReference>
<dbReference type="InterPro" id="IPR012340">
    <property type="entry name" value="NA-bd_OB-fold"/>
</dbReference>
<organism evidence="4 5">
    <name type="scientific">Streptomyces africanus</name>
    <dbReference type="NCBI Taxonomy" id="231024"/>
    <lineage>
        <taxon>Bacteria</taxon>
        <taxon>Bacillati</taxon>
        <taxon>Actinomycetota</taxon>
        <taxon>Actinomycetes</taxon>
        <taxon>Kitasatosporales</taxon>
        <taxon>Streptomycetaceae</taxon>
        <taxon>Streptomyces</taxon>
    </lineage>
</organism>
<evidence type="ECO:0000256" key="1">
    <source>
        <dbReference type="ARBA" id="ARBA00012727"/>
    </source>
</evidence>
<evidence type="ECO:0000256" key="2">
    <source>
        <dbReference type="SAM" id="MobiDB-lite"/>
    </source>
</evidence>
<comment type="caution">
    <text evidence="4">The sequence shown here is derived from an EMBL/GenBank/DDBJ whole genome shotgun (WGS) entry which is preliminary data.</text>
</comment>
<dbReference type="Pfam" id="PF04679">
    <property type="entry name" value="DNA_ligase_A_C"/>
    <property type="match status" value="1"/>
</dbReference>